<evidence type="ECO:0000256" key="1">
    <source>
        <dbReference type="SAM" id="Phobius"/>
    </source>
</evidence>
<name>A0A5J4RRX0_9ZZZZ</name>
<organism evidence="2">
    <name type="scientific">termite gut metagenome</name>
    <dbReference type="NCBI Taxonomy" id="433724"/>
    <lineage>
        <taxon>unclassified sequences</taxon>
        <taxon>metagenomes</taxon>
        <taxon>organismal metagenomes</taxon>
    </lineage>
</organism>
<dbReference type="EMBL" id="SNRY01000851">
    <property type="protein sequence ID" value="KAA6335850.1"/>
    <property type="molecule type" value="Genomic_DNA"/>
</dbReference>
<keyword evidence="1" id="KW-1133">Transmembrane helix</keyword>
<feature type="transmembrane region" description="Helical" evidence="1">
    <location>
        <begin position="20"/>
        <end position="38"/>
    </location>
</feature>
<accession>A0A5J4RRX0</accession>
<protein>
    <submittedName>
        <fullName evidence="2">Uncharacterized protein</fullName>
    </submittedName>
</protein>
<dbReference type="AlphaFoldDB" id="A0A5J4RRX0"/>
<reference evidence="2" key="1">
    <citation type="submission" date="2019-03" db="EMBL/GenBank/DDBJ databases">
        <title>Single cell metagenomics reveals metabolic interactions within the superorganism composed of flagellate Streblomastix strix and complex community of Bacteroidetes bacteria on its surface.</title>
        <authorList>
            <person name="Treitli S.C."/>
            <person name="Kolisko M."/>
            <person name="Husnik F."/>
            <person name="Keeling P."/>
            <person name="Hampl V."/>
        </authorList>
    </citation>
    <scope>NUCLEOTIDE SEQUENCE</scope>
    <source>
        <strain evidence="2">STM</strain>
    </source>
</reference>
<keyword evidence="1" id="KW-0812">Transmembrane</keyword>
<proteinExistence type="predicted"/>
<evidence type="ECO:0000313" key="2">
    <source>
        <dbReference type="EMBL" id="KAA6335850.1"/>
    </source>
</evidence>
<keyword evidence="1" id="KW-0472">Membrane</keyword>
<comment type="caution">
    <text evidence="2">The sequence shown here is derived from an EMBL/GenBank/DDBJ whole genome shotgun (WGS) entry which is preliminary data.</text>
</comment>
<gene>
    <name evidence="2" type="ORF">EZS27_015943</name>
</gene>
<sequence length="39" mass="4278">MVLSLLGLSVNRNIFMKQMCANLGAIILYIGKLFIGHAN</sequence>